<sequence length="267" mass="29468" precursor="true">MMNKFSFAALVILSSTANATTYSPAVNSSNQSTVITSTNAGEAEQTFDFDGIKIALTEQEKVLARGFKLTEDEFAQYKYIMNYTPRGFWTPGIDPVTALAASAKTESERRHFVTIAHELKKERDSLQMQMWLTAIDVEKRENPNSNRWKSNSEIKFGFADELPTGKQSLTSVFLDPKQCKTSNDCIGFVKNLLSGNSKWNKTDFYFMGASPNDVSQFVVGVGIDVSKIKAGDISINIDKGEYAASGITVKPPVAVKQDNLGQAIYKP</sequence>
<dbReference type="PATRIC" id="fig|399804.5.peg.3900"/>
<accession>E6XSE4</accession>
<keyword evidence="1" id="KW-0732">Signal</keyword>
<evidence type="ECO:0000256" key="1">
    <source>
        <dbReference type="SAM" id="SignalP"/>
    </source>
</evidence>
<organism evidence="2 3">
    <name type="scientific">Shewanella putrefaciens (strain 200)</name>
    <dbReference type="NCBI Taxonomy" id="399804"/>
    <lineage>
        <taxon>Bacteria</taxon>
        <taxon>Pseudomonadati</taxon>
        <taxon>Pseudomonadota</taxon>
        <taxon>Gammaproteobacteria</taxon>
        <taxon>Alteromonadales</taxon>
        <taxon>Shewanellaceae</taxon>
        <taxon>Shewanella</taxon>
    </lineage>
</organism>
<dbReference type="EMBL" id="CP002457">
    <property type="protein sequence ID" value="ADV56152.1"/>
    <property type="molecule type" value="Genomic_DNA"/>
</dbReference>
<gene>
    <name evidence="2" type="ordered locus">Sput200_3778</name>
</gene>
<evidence type="ECO:0000313" key="2">
    <source>
        <dbReference type="EMBL" id="ADV56152.1"/>
    </source>
</evidence>
<protein>
    <submittedName>
        <fullName evidence="2">Uncharacterized protein</fullName>
    </submittedName>
</protein>
<dbReference type="Proteomes" id="UP000008209">
    <property type="component" value="Chromosome"/>
</dbReference>
<reference evidence="2 3" key="1">
    <citation type="submission" date="2011-01" db="EMBL/GenBank/DDBJ databases">
        <title>Complete sequence of Shewanella putrefaciens 200.</title>
        <authorList>
            <consortium name="US DOE Joint Genome Institute"/>
            <person name="Lucas S."/>
            <person name="Copeland A."/>
            <person name="Lapidus A."/>
            <person name="Cheng J.-F."/>
            <person name="Bruce D."/>
            <person name="Goodwin L."/>
            <person name="Pitluck S."/>
            <person name="Munk A.C."/>
            <person name="Detter J.C."/>
            <person name="Han C."/>
            <person name="Tapia R."/>
            <person name="Land M."/>
            <person name="Hauser L."/>
            <person name="Chang Y.-J."/>
            <person name="Jeffries C."/>
            <person name="Kyrpides N."/>
            <person name="Ivanova N."/>
            <person name="Mikhailova N."/>
            <person name="Kolker E."/>
            <person name="Lawrence C."/>
            <person name="McCue L.A."/>
            <person name="DiChristina T."/>
            <person name="Nealson K."/>
            <person name="Fredrickson J.K."/>
            <person name="Woyke T."/>
        </authorList>
    </citation>
    <scope>NUCLEOTIDE SEQUENCE [LARGE SCALE GENOMIC DNA]</scope>
    <source>
        <strain evidence="2 3">200</strain>
    </source>
</reference>
<dbReference type="KEGG" id="shp:Sput200_3778"/>
<evidence type="ECO:0000313" key="3">
    <source>
        <dbReference type="Proteomes" id="UP000008209"/>
    </source>
</evidence>
<name>E6XSE4_SHEP2</name>
<dbReference type="AlphaFoldDB" id="E6XSE4"/>
<feature type="chain" id="PRO_5003215960" evidence="1">
    <location>
        <begin position="20"/>
        <end position="267"/>
    </location>
</feature>
<feature type="signal peptide" evidence="1">
    <location>
        <begin position="1"/>
        <end position="19"/>
    </location>
</feature>
<dbReference type="HOGENOM" id="CLU_091013_0_0_6"/>
<proteinExistence type="predicted"/>
<dbReference type="OrthoDB" id="8442378at2"/>